<sequence>MELRQLEYFVAVAEESHFTRAARRMHVAQSGLSAAIRALEKELGAPLFRRSTRQVRLTGAGEALLAEARRTLSAADAGRDAVAAVQGLVRGSLAIGSLQCLHSLHLPALLRDFVTAHPGLDVRLRHGGSTELLDQVRAGGLDLAFVAKPARCPDDLRFAPLGTERLVLACAPGHPLADQAEVRLPELAGDRFVDFHPGWGTRDHADAVLAEAGVHRKVALEVTDVHSLLELVAFGLGVALVPETFSLKTDQARFIPLPRQVPAWETGSVTTDLPSAATTALLGRIGNPDAGYRPVLDDAGRD</sequence>
<reference evidence="6 7" key="1">
    <citation type="submission" date="2016-04" db="EMBL/GenBank/DDBJ databases">
        <title>Complete genome sequence and analysis of deep-sea sediment isolate, Amycolatopsis sp. WP1.</title>
        <authorList>
            <person name="Wang H."/>
            <person name="Chen S."/>
            <person name="Wu Q."/>
        </authorList>
    </citation>
    <scope>NUCLEOTIDE SEQUENCE [LARGE SCALE GENOMIC DNA]</scope>
    <source>
        <strain evidence="6 7">WP1</strain>
    </source>
</reference>
<comment type="similarity">
    <text evidence="1">Belongs to the LysR transcriptional regulatory family.</text>
</comment>
<dbReference type="GO" id="GO:0003700">
    <property type="term" value="F:DNA-binding transcription factor activity"/>
    <property type="evidence" value="ECO:0007669"/>
    <property type="project" value="InterPro"/>
</dbReference>
<dbReference type="InterPro" id="IPR036390">
    <property type="entry name" value="WH_DNA-bd_sf"/>
</dbReference>
<dbReference type="Pfam" id="PF03466">
    <property type="entry name" value="LysR_substrate"/>
    <property type="match status" value="1"/>
</dbReference>
<dbReference type="KEGG" id="aab:A4R43_03535"/>
<dbReference type="Gene3D" id="1.10.10.10">
    <property type="entry name" value="Winged helix-like DNA-binding domain superfamily/Winged helix DNA-binding domain"/>
    <property type="match status" value="1"/>
</dbReference>
<dbReference type="Pfam" id="PF00126">
    <property type="entry name" value="HTH_1"/>
    <property type="match status" value="1"/>
</dbReference>
<name>A0A344L0Y0_9PSEU</name>
<dbReference type="InterPro" id="IPR000847">
    <property type="entry name" value="LysR_HTH_N"/>
</dbReference>
<protein>
    <submittedName>
        <fullName evidence="6">LysR family transcriptional regulator</fullName>
    </submittedName>
</protein>
<dbReference type="EMBL" id="CP015163">
    <property type="protein sequence ID" value="AXB41704.1"/>
    <property type="molecule type" value="Genomic_DNA"/>
</dbReference>
<dbReference type="RefSeq" id="WP_113690975.1">
    <property type="nucleotide sequence ID" value="NZ_CP015163.1"/>
</dbReference>
<dbReference type="PROSITE" id="PS50931">
    <property type="entry name" value="HTH_LYSR"/>
    <property type="match status" value="1"/>
</dbReference>
<keyword evidence="2" id="KW-0805">Transcription regulation</keyword>
<dbReference type="GO" id="GO:0003677">
    <property type="term" value="F:DNA binding"/>
    <property type="evidence" value="ECO:0007669"/>
    <property type="project" value="UniProtKB-KW"/>
</dbReference>
<gene>
    <name evidence="6" type="ORF">A4R43_03535</name>
</gene>
<evidence type="ECO:0000259" key="5">
    <source>
        <dbReference type="PROSITE" id="PS50931"/>
    </source>
</evidence>
<dbReference type="Proteomes" id="UP000250434">
    <property type="component" value="Chromosome"/>
</dbReference>
<keyword evidence="3" id="KW-0238">DNA-binding</keyword>
<dbReference type="PANTHER" id="PTHR30346:SF30">
    <property type="entry name" value="SMALL NEUTRAL PROTEASE REGULATORY PROTEIN"/>
    <property type="match status" value="1"/>
</dbReference>
<dbReference type="PANTHER" id="PTHR30346">
    <property type="entry name" value="TRANSCRIPTIONAL DUAL REGULATOR HCAR-RELATED"/>
    <property type="match status" value="1"/>
</dbReference>
<dbReference type="GO" id="GO:0032993">
    <property type="term" value="C:protein-DNA complex"/>
    <property type="evidence" value="ECO:0007669"/>
    <property type="project" value="TreeGrafter"/>
</dbReference>
<evidence type="ECO:0000313" key="6">
    <source>
        <dbReference type="EMBL" id="AXB41704.1"/>
    </source>
</evidence>
<organism evidence="6 7">
    <name type="scientific">Amycolatopsis albispora</name>
    <dbReference type="NCBI Taxonomy" id="1804986"/>
    <lineage>
        <taxon>Bacteria</taxon>
        <taxon>Bacillati</taxon>
        <taxon>Actinomycetota</taxon>
        <taxon>Actinomycetes</taxon>
        <taxon>Pseudonocardiales</taxon>
        <taxon>Pseudonocardiaceae</taxon>
        <taxon>Amycolatopsis</taxon>
    </lineage>
</organism>
<dbReference type="InterPro" id="IPR036388">
    <property type="entry name" value="WH-like_DNA-bd_sf"/>
</dbReference>
<dbReference type="AlphaFoldDB" id="A0A344L0Y0"/>
<dbReference type="PRINTS" id="PR00039">
    <property type="entry name" value="HTHLYSR"/>
</dbReference>
<feature type="domain" description="HTH lysR-type" evidence="5">
    <location>
        <begin position="1"/>
        <end position="58"/>
    </location>
</feature>
<dbReference type="InterPro" id="IPR005119">
    <property type="entry name" value="LysR_subst-bd"/>
</dbReference>
<dbReference type="FunFam" id="1.10.10.10:FF:000001">
    <property type="entry name" value="LysR family transcriptional regulator"/>
    <property type="match status" value="1"/>
</dbReference>
<evidence type="ECO:0000313" key="7">
    <source>
        <dbReference type="Proteomes" id="UP000250434"/>
    </source>
</evidence>
<dbReference type="SUPFAM" id="SSF46785">
    <property type="entry name" value="Winged helix' DNA-binding domain"/>
    <property type="match status" value="1"/>
</dbReference>
<keyword evidence="7" id="KW-1185">Reference proteome</keyword>
<dbReference type="OrthoDB" id="3181812at2"/>
<accession>A0A344L0Y0</accession>
<dbReference type="SUPFAM" id="SSF53850">
    <property type="entry name" value="Periplasmic binding protein-like II"/>
    <property type="match status" value="1"/>
</dbReference>
<dbReference type="Gene3D" id="3.40.190.290">
    <property type="match status" value="1"/>
</dbReference>
<evidence type="ECO:0000256" key="4">
    <source>
        <dbReference type="ARBA" id="ARBA00023163"/>
    </source>
</evidence>
<evidence type="ECO:0000256" key="1">
    <source>
        <dbReference type="ARBA" id="ARBA00009437"/>
    </source>
</evidence>
<keyword evidence="4" id="KW-0804">Transcription</keyword>
<evidence type="ECO:0000256" key="3">
    <source>
        <dbReference type="ARBA" id="ARBA00023125"/>
    </source>
</evidence>
<proteinExistence type="inferred from homology"/>
<dbReference type="CDD" id="cd08436">
    <property type="entry name" value="PBP2_LTTR_like_3"/>
    <property type="match status" value="1"/>
</dbReference>
<evidence type="ECO:0000256" key="2">
    <source>
        <dbReference type="ARBA" id="ARBA00023015"/>
    </source>
</evidence>